<dbReference type="GO" id="GO:0046872">
    <property type="term" value="F:metal ion binding"/>
    <property type="evidence" value="ECO:0007669"/>
    <property type="project" value="UniProtKB-KW"/>
</dbReference>
<dbReference type="InterPro" id="IPR028600">
    <property type="entry name" value="NUBP2/Cfd1_eukaryotes"/>
</dbReference>
<dbReference type="Pfam" id="PF10609">
    <property type="entry name" value="ParA"/>
    <property type="match status" value="1"/>
</dbReference>
<dbReference type="CDD" id="cd02037">
    <property type="entry name" value="Mrp_NBP35"/>
    <property type="match status" value="1"/>
</dbReference>
<dbReference type="InterPro" id="IPR019591">
    <property type="entry name" value="Mrp/NBP35_ATP-bd"/>
</dbReference>
<accession>A0A409YAK7</accession>
<evidence type="ECO:0000256" key="7">
    <source>
        <dbReference type="ARBA" id="ARBA00023004"/>
    </source>
</evidence>
<feature type="region of interest" description="Disordered" evidence="10">
    <location>
        <begin position="463"/>
        <end position="568"/>
    </location>
</feature>
<feature type="binding site" evidence="9">
    <location>
        <position position="202"/>
    </location>
    <ligand>
        <name>[4Fe-4S] cluster</name>
        <dbReference type="ChEBI" id="CHEBI:49883"/>
        <note>ligand shared between dimeric partners</note>
    </ligand>
</feature>
<dbReference type="InterPro" id="IPR027417">
    <property type="entry name" value="P-loop_NTPase"/>
</dbReference>
<evidence type="ECO:0000256" key="3">
    <source>
        <dbReference type="ARBA" id="ARBA00022490"/>
    </source>
</evidence>
<dbReference type="HAMAP" id="MF_03039">
    <property type="entry name" value="NUBP2"/>
    <property type="match status" value="1"/>
</dbReference>
<comment type="similarity">
    <text evidence="9">Belongs to the Mrp/NBP35 ATP-binding proteins family. NUBP2/CFD1 subfamily.</text>
</comment>
<feature type="compositionally biased region" description="Low complexity" evidence="10">
    <location>
        <begin position="463"/>
        <end position="479"/>
    </location>
</feature>
<organism evidence="11 12">
    <name type="scientific">Panaeolus cyanescens</name>
    <dbReference type="NCBI Taxonomy" id="181874"/>
    <lineage>
        <taxon>Eukaryota</taxon>
        <taxon>Fungi</taxon>
        <taxon>Dikarya</taxon>
        <taxon>Basidiomycota</taxon>
        <taxon>Agaricomycotina</taxon>
        <taxon>Agaricomycetes</taxon>
        <taxon>Agaricomycetidae</taxon>
        <taxon>Agaricales</taxon>
        <taxon>Agaricineae</taxon>
        <taxon>Galeropsidaceae</taxon>
        <taxon>Panaeolus</taxon>
    </lineage>
</organism>
<dbReference type="EMBL" id="NHTK01001338">
    <property type="protein sequence ID" value="PPR00032.1"/>
    <property type="molecule type" value="Genomic_DNA"/>
</dbReference>
<evidence type="ECO:0000313" key="11">
    <source>
        <dbReference type="EMBL" id="PPR00032.1"/>
    </source>
</evidence>
<dbReference type="HAMAP" id="MF_02040">
    <property type="entry name" value="Mrp_NBP35"/>
    <property type="match status" value="1"/>
</dbReference>
<feature type="compositionally biased region" description="Polar residues" evidence="10">
    <location>
        <begin position="615"/>
        <end position="628"/>
    </location>
</feature>
<dbReference type="GO" id="GO:0005524">
    <property type="term" value="F:ATP binding"/>
    <property type="evidence" value="ECO:0007669"/>
    <property type="project" value="UniProtKB-KW"/>
</dbReference>
<feature type="compositionally biased region" description="Polar residues" evidence="10">
    <location>
        <begin position="538"/>
        <end position="568"/>
    </location>
</feature>
<evidence type="ECO:0000256" key="2">
    <source>
        <dbReference type="ARBA" id="ARBA00022485"/>
    </source>
</evidence>
<dbReference type="InParanoid" id="A0A409YAK7"/>
<protein>
    <submittedName>
        <fullName evidence="11">Uncharacterized protein</fullName>
    </submittedName>
</protein>
<name>A0A409YAK7_9AGAR</name>
<evidence type="ECO:0000256" key="1">
    <source>
        <dbReference type="ARBA" id="ARBA00004496"/>
    </source>
</evidence>
<dbReference type="PANTHER" id="PTHR23264:SF19">
    <property type="entry name" value="CYTOSOLIC FE-S CLUSTER ASSEMBLY FACTOR NUBP2"/>
    <property type="match status" value="1"/>
</dbReference>
<keyword evidence="2 9" id="KW-0004">4Fe-4S</keyword>
<feature type="region of interest" description="Disordered" evidence="10">
    <location>
        <begin position="602"/>
        <end position="655"/>
    </location>
</feature>
<proteinExistence type="inferred from homology"/>
<keyword evidence="4 9" id="KW-0479">Metal-binding</keyword>
<feature type="compositionally biased region" description="Low complexity" evidence="10">
    <location>
        <begin position="520"/>
        <end position="532"/>
    </location>
</feature>
<feature type="binding site" evidence="9">
    <location>
        <begin position="24"/>
        <end position="31"/>
    </location>
    <ligand>
        <name>ATP</name>
        <dbReference type="ChEBI" id="CHEBI:30616"/>
    </ligand>
</feature>
<dbReference type="GO" id="GO:0005829">
    <property type="term" value="C:cytosol"/>
    <property type="evidence" value="ECO:0007669"/>
    <property type="project" value="TreeGrafter"/>
</dbReference>
<dbReference type="PANTHER" id="PTHR23264">
    <property type="entry name" value="NUCLEOTIDE-BINDING PROTEIN NBP35 YEAST -RELATED"/>
    <property type="match status" value="1"/>
</dbReference>
<feature type="binding site" evidence="9">
    <location>
        <position position="205"/>
    </location>
    <ligand>
        <name>[4Fe-4S] cluster</name>
        <dbReference type="ChEBI" id="CHEBI:49883"/>
        <note>ligand shared between dimeric partners</note>
    </ligand>
</feature>
<dbReference type="OrthoDB" id="1741334at2759"/>
<comment type="caution">
    <text evidence="11">The sequence shown here is derived from an EMBL/GenBank/DDBJ whole genome shotgun (WGS) entry which is preliminary data.</text>
</comment>
<keyword evidence="5 9" id="KW-0547">Nucleotide-binding</keyword>
<evidence type="ECO:0000256" key="5">
    <source>
        <dbReference type="ARBA" id="ARBA00022741"/>
    </source>
</evidence>
<dbReference type="SUPFAM" id="SSF52540">
    <property type="entry name" value="P-loop containing nucleoside triphosphate hydrolases"/>
    <property type="match status" value="1"/>
</dbReference>
<dbReference type="GO" id="GO:0016226">
    <property type="term" value="P:iron-sulfur cluster assembly"/>
    <property type="evidence" value="ECO:0007669"/>
    <property type="project" value="UniProtKB-UniRule"/>
</dbReference>
<sequence>MAQPESGVTRRLKNVKNIILVLSGKGGVGKSSVSTQLALNLYASSPTAKVGILDVDLTGPSIPRMFGVDNQAVHQSSDGWVPVYADGASARMACMSVGFLLKNKGDSVVWRGPKKNGMIRQFLSDVRWGDLDYLVIDTPPGTSDEHLSLMEHLAGLHSRLSAVIVTTPQAVALMDAMKCISFTRAVNLGVLGLIENMSGYVCPCCGEISNVFSTGGGAELARKEQIRFLGALPVDTELVDLLDGGENNSVDGFELLTRYSTTSSFKLFSFILKELFESLAPFQEIPYTSPDEDPFCLEVKYMPPTQPMRHRPSSMLDQWIKDLQEEYTCSDDFEPPAMPYSLAASNSTPFCSASNPYLAYPDLPRLSRDSNKLPHDAQSIISYDLVEDDDIPPSEDTTFTAESCALQNTITPVSPRTLKSTRHSLAPTFRNLNLTFRSNSPVVPPSTSMDPNTRSLARLSFFPRTPRSSTSPSSESSTPQHNRAASLSTLDTSDSHHSVKLPPSTSKWRPSVLGHFHQPSASQSSIAISESQYAPSRPSISSGETYITSTSSQTGTSLESNGPALTTPSKLSLFESLRLGSGRSPKSLSNFSLGSGSSIRLPSSHLKSQSRHASHSSLDFCTTSQTQRKPLAPKGGCLENIDDEEDLDNPATYRAPRHESTRAPIPYASSGTLSRMTLSSLNSRSSRKKKKLIISGIGATEIRKFEGVKRWCESFGEVRQITRLPNGDLLVDWRDADVAETVCRVRAKVFIGGVGSVQLSWTVGNKR</sequence>
<dbReference type="STRING" id="181874.A0A409YAK7"/>
<dbReference type="GO" id="GO:0051539">
    <property type="term" value="F:4 iron, 4 sulfur cluster binding"/>
    <property type="evidence" value="ECO:0007669"/>
    <property type="project" value="UniProtKB-UniRule"/>
</dbReference>
<dbReference type="PROSITE" id="PS01215">
    <property type="entry name" value="MRP"/>
    <property type="match status" value="1"/>
</dbReference>
<evidence type="ECO:0000256" key="10">
    <source>
        <dbReference type="SAM" id="MobiDB-lite"/>
    </source>
</evidence>
<feature type="compositionally biased region" description="Polar residues" evidence="10">
    <location>
        <begin position="480"/>
        <end position="492"/>
    </location>
</feature>
<comment type="subcellular location">
    <subcellularLocation>
        <location evidence="1 9">Cytoplasm</location>
    </subcellularLocation>
</comment>
<reference evidence="11 12" key="1">
    <citation type="journal article" date="2018" name="Evol. Lett.">
        <title>Horizontal gene cluster transfer increased hallucinogenic mushroom diversity.</title>
        <authorList>
            <person name="Reynolds H.T."/>
            <person name="Vijayakumar V."/>
            <person name="Gluck-Thaler E."/>
            <person name="Korotkin H.B."/>
            <person name="Matheny P.B."/>
            <person name="Slot J.C."/>
        </authorList>
    </citation>
    <scope>NUCLEOTIDE SEQUENCE [LARGE SCALE GENOMIC DNA]</scope>
    <source>
        <strain evidence="11 12">2629</strain>
    </source>
</reference>
<dbReference type="FunFam" id="3.40.50.300:FF:001119">
    <property type="entry name" value="Iron-sulfur cluster carrier protein"/>
    <property type="match status" value="1"/>
</dbReference>
<dbReference type="InterPro" id="IPR000808">
    <property type="entry name" value="Mrp-like_CS"/>
</dbReference>
<keyword evidence="8 9" id="KW-0411">Iron-sulfur</keyword>
<keyword evidence="3 9" id="KW-0963">Cytoplasm</keyword>
<keyword evidence="6 9" id="KW-0067">ATP-binding</keyword>
<evidence type="ECO:0000256" key="8">
    <source>
        <dbReference type="ARBA" id="ARBA00023014"/>
    </source>
</evidence>
<evidence type="ECO:0000313" key="12">
    <source>
        <dbReference type="Proteomes" id="UP000284842"/>
    </source>
</evidence>
<dbReference type="AlphaFoldDB" id="A0A409YAK7"/>
<comment type="function">
    <text evidence="9">Component of the cytosolic iron-sulfur (Fe/S) protein assembly (CIA) machinery. Required for maturation of extramitochondrial Fe-S proteins. The NBP35-CFD1 heterotetramer forms a Fe-S scaffold complex, mediating the de novo assembly of an Fe-S cluster and its transfer to target apoproteins.</text>
</comment>
<evidence type="ECO:0000256" key="9">
    <source>
        <dbReference type="HAMAP-Rule" id="MF_03039"/>
    </source>
</evidence>
<dbReference type="Gene3D" id="3.40.50.300">
    <property type="entry name" value="P-loop containing nucleotide triphosphate hydrolases"/>
    <property type="match status" value="1"/>
</dbReference>
<keyword evidence="12" id="KW-1185">Reference proteome</keyword>
<dbReference type="GO" id="GO:0140663">
    <property type="term" value="F:ATP-dependent FeS chaperone activity"/>
    <property type="evidence" value="ECO:0007669"/>
    <property type="project" value="InterPro"/>
</dbReference>
<gene>
    <name evidence="11" type="ORF">CVT24_009041</name>
</gene>
<evidence type="ECO:0000256" key="4">
    <source>
        <dbReference type="ARBA" id="ARBA00022723"/>
    </source>
</evidence>
<keyword evidence="7 9" id="KW-0408">Iron</keyword>
<dbReference type="InterPro" id="IPR033756">
    <property type="entry name" value="YlxH/NBP35"/>
</dbReference>
<dbReference type="Proteomes" id="UP000284842">
    <property type="component" value="Unassembled WGS sequence"/>
</dbReference>
<evidence type="ECO:0000256" key="6">
    <source>
        <dbReference type="ARBA" id="ARBA00022840"/>
    </source>
</evidence>